<dbReference type="EMBL" id="KZ305034">
    <property type="protein sequence ID" value="PIA44621.1"/>
    <property type="molecule type" value="Genomic_DNA"/>
</dbReference>
<dbReference type="Proteomes" id="UP000230069">
    <property type="component" value="Unassembled WGS sequence"/>
</dbReference>
<organism evidence="1 2">
    <name type="scientific">Aquilegia coerulea</name>
    <name type="common">Rocky mountain columbine</name>
    <dbReference type="NCBI Taxonomy" id="218851"/>
    <lineage>
        <taxon>Eukaryota</taxon>
        <taxon>Viridiplantae</taxon>
        <taxon>Streptophyta</taxon>
        <taxon>Embryophyta</taxon>
        <taxon>Tracheophyta</taxon>
        <taxon>Spermatophyta</taxon>
        <taxon>Magnoliopsida</taxon>
        <taxon>Ranunculales</taxon>
        <taxon>Ranunculaceae</taxon>
        <taxon>Thalictroideae</taxon>
        <taxon>Aquilegia</taxon>
    </lineage>
</organism>
<evidence type="ECO:0000313" key="2">
    <source>
        <dbReference type="Proteomes" id="UP000230069"/>
    </source>
</evidence>
<sequence>MLIVCINEFGPWLPAVPAINIETSKNDLEAIITFSFLVKAIIKCRITCSFLNQKNLFKSKETKQWTQPEIWW</sequence>
<name>A0A2G5DM90_AQUCA</name>
<proteinExistence type="predicted"/>
<accession>A0A2G5DM90</accession>
<gene>
    <name evidence="1" type="ORF">AQUCO_01700308v1</name>
</gene>
<dbReference type="OrthoDB" id="10254671at2759"/>
<dbReference type="InParanoid" id="A0A2G5DM90"/>
<dbReference type="AlphaFoldDB" id="A0A2G5DM90"/>
<protein>
    <submittedName>
        <fullName evidence="1">Uncharacterized protein</fullName>
    </submittedName>
</protein>
<reference evidence="1 2" key="1">
    <citation type="submission" date="2017-09" db="EMBL/GenBank/DDBJ databases">
        <title>WGS assembly of Aquilegia coerulea Goldsmith.</title>
        <authorList>
            <person name="Hodges S."/>
            <person name="Kramer E."/>
            <person name="Nordborg M."/>
            <person name="Tomkins J."/>
            <person name="Borevitz J."/>
            <person name="Derieg N."/>
            <person name="Yan J."/>
            <person name="Mihaltcheva S."/>
            <person name="Hayes R.D."/>
            <person name="Rokhsar D."/>
        </authorList>
    </citation>
    <scope>NUCLEOTIDE SEQUENCE [LARGE SCALE GENOMIC DNA]</scope>
    <source>
        <strain evidence="2">cv. Goldsmith</strain>
    </source>
</reference>
<evidence type="ECO:0000313" key="1">
    <source>
        <dbReference type="EMBL" id="PIA44621.1"/>
    </source>
</evidence>
<keyword evidence="2" id="KW-1185">Reference proteome</keyword>